<dbReference type="EMBL" id="MHQN01000006">
    <property type="protein sequence ID" value="OHA04014.1"/>
    <property type="molecule type" value="Genomic_DNA"/>
</dbReference>
<reference evidence="1 2" key="1">
    <citation type="journal article" date="2016" name="Nat. Commun.">
        <title>Thousands of microbial genomes shed light on interconnected biogeochemical processes in an aquifer system.</title>
        <authorList>
            <person name="Anantharaman K."/>
            <person name="Brown C.T."/>
            <person name="Hug L.A."/>
            <person name="Sharon I."/>
            <person name="Castelle C.J."/>
            <person name="Probst A.J."/>
            <person name="Thomas B.C."/>
            <person name="Singh A."/>
            <person name="Wilkins M.J."/>
            <person name="Karaoz U."/>
            <person name="Brodie E.L."/>
            <person name="Williams K.H."/>
            <person name="Hubbard S.S."/>
            <person name="Banfield J.F."/>
        </authorList>
    </citation>
    <scope>NUCLEOTIDE SEQUENCE [LARGE SCALE GENOMIC DNA]</scope>
</reference>
<protein>
    <recommendedName>
        <fullName evidence="3">Lipid-A-disaccharide synthase</fullName>
    </recommendedName>
</protein>
<sequence>MKTVFITSFHILIGRNILATDALRAVLARGIRVVLIVPDYKKEYFVRQFGGPGVVVEGIAAYSFSRAPAGFFFKRLARPMAGSRTSLLKARQKLFIEKRIFYYAFFLLPARLLGATRLGARLARFLDFHLASKKYFFRPLFERYRPALVVATEVNDENDVALLQDAKRCGIPTLGLVRSWDGPTNFLMRCVPDRVAVWNTMLKSILVTRHLVPAEAVHVIGIPHYDRYARGPMMSREAFFAQIGADPAKRLILYGPVTDFRLPENDVDTHVLRILSRLDATILVRLPPAAVVTMDRSAFPPNVRFQDSGLLFKNRGDSELTPEDDERLLNDLAWCDLVVSGPGTINIDAAFLDKPNVLINFFPGKKTFYEGIVEYGFDHIQPILQSKGVRVAKSEQELVMLVEQYFRDPGLDREGRARIVREQCGFVDGMSGRRLAALIVGAVGETI</sequence>
<proteinExistence type="predicted"/>
<dbReference type="AlphaFoldDB" id="A0A1G2KXS8"/>
<comment type="caution">
    <text evidence="1">The sequence shown here is derived from an EMBL/GenBank/DDBJ whole genome shotgun (WGS) entry which is preliminary data.</text>
</comment>
<gene>
    <name evidence="1" type="ORF">A3C92_03675</name>
</gene>
<name>A0A1G2KXS8_9BACT</name>
<dbReference type="SUPFAM" id="SSF53756">
    <property type="entry name" value="UDP-Glycosyltransferase/glycogen phosphorylase"/>
    <property type="match status" value="1"/>
</dbReference>
<accession>A0A1G2KXS8</accession>
<dbReference type="Proteomes" id="UP000177177">
    <property type="component" value="Unassembled WGS sequence"/>
</dbReference>
<evidence type="ECO:0000313" key="2">
    <source>
        <dbReference type="Proteomes" id="UP000177177"/>
    </source>
</evidence>
<evidence type="ECO:0008006" key="3">
    <source>
        <dbReference type="Google" id="ProtNLM"/>
    </source>
</evidence>
<organism evidence="1 2">
    <name type="scientific">Candidatus Sungbacteria bacterium RIFCSPHIGHO2_02_FULL_53_17</name>
    <dbReference type="NCBI Taxonomy" id="1802275"/>
    <lineage>
        <taxon>Bacteria</taxon>
        <taxon>Candidatus Sungiibacteriota</taxon>
    </lineage>
</organism>
<evidence type="ECO:0000313" key="1">
    <source>
        <dbReference type="EMBL" id="OHA04014.1"/>
    </source>
</evidence>